<evidence type="ECO:0000313" key="2">
    <source>
        <dbReference type="EMBL" id="KAK5704380.1"/>
    </source>
</evidence>
<sequence>MQEDPLAESPASSENGDDAVAEGALGAAPRTAPEAALGAQQDQPLGDYVFDELYDDDDRFDGPVAPRANAPLEPNRQEEAPLPAVPGTVQAVPRPDPGHASNGARADASTLEERTRLFWAKLEKDRLDSDVEAARQRSLQEATKREQDRLDSDLKAAQEQSLQEAEADKTVDDELARALRESSLIENPRPQQEEEDIKRVLQESLDHLDKLRAEEEAELKKAHQLSMQDVAGRQKREEEDCLKAHHNSLKDIDEQELLRKQEDAEFERVSKESLQSALEWETSRQGWWSDVDDSTITANDTSSVTQPQSATPGNVNDNAGSNVATSSTNESRTPAVVAPTAQRHPIYGFLQGHWAESTIGSQLTLPPYTTTDNLPLPSSLDPQVAMPPLRSLNPVATIGGLHANASIEEQRRLEADARRTEALNGQGTAQPDRQQ</sequence>
<dbReference type="Proteomes" id="UP001310594">
    <property type="component" value="Unassembled WGS sequence"/>
</dbReference>
<evidence type="ECO:0000313" key="3">
    <source>
        <dbReference type="Proteomes" id="UP001310594"/>
    </source>
</evidence>
<reference evidence="2" key="1">
    <citation type="submission" date="2023-08" db="EMBL/GenBank/DDBJ databases">
        <title>Black Yeasts Isolated from many extreme environments.</title>
        <authorList>
            <person name="Coleine C."/>
            <person name="Stajich J.E."/>
            <person name="Selbmann L."/>
        </authorList>
    </citation>
    <scope>NUCLEOTIDE SEQUENCE</scope>
    <source>
        <strain evidence="2">CCFEE 5810</strain>
    </source>
</reference>
<feature type="compositionally biased region" description="Basic and acidic residues" evidence="1">
    <location>
        <begin position="410"/>
        <end position="421"/>
    </location>
</feature>
<feature type="compositionally biased region" description="Basic and acidic residues" evidence="1">
    <location>
        <begin position="142"/>
        <end position="156"/>
    </location>
</feature>
<feature type="compositionally biased region" description="Polar residues" evidence="1">
    <location>
        <begin position="423"/>
        <end position="435"/>
    </location>
</feature>
<feature type="region of interest" description="Disordered" evidence="1">
    <location>
        <begin position="289"/>
        <end position="337"/>
    </location>
</feature>
<dbReference type="AlphaFoldDB" id="A0AAN7WP78"/>
<dbReference type="SMART" id="SM00726">
    <property type="entry name" value="UIM"/>
    <property type="match status" value="5"/>
</dbReference>
<feature type="compositionally biased region" description="Polar residues" evidence="1">
    <location>
        <begin position="294"/>
        <end position="332"/>
    </location>
</feature>
<feature type="compositionally biased region" description="Acidic residues" evidence="1">
    <location>
        <begin position="49"/>
        <end position="59"/>
    </location>
</feature>
<comment type="caution">
    <text evidence="2">The sequence shown here is derived from an EMBL/GenBank/DDBJ whole genome shotgun (WGS) entry which is preliminary data.</text>
</comment>
<proteinExistence type="predicted"/>
<feature type="region of interest" description="Disordered" evidence="1">
    <location>
        <begin position="128"/>
        <end position="172"/>
    </location>
</feature>
<dbReference type="InterPro" id="IPR003903">
    <property type="entry name" value="UIM_dom"/>
</dbReference>
<organism evidence="2 3">
    <name type="scientific">Elasticomyces elasticus</name>
    <dbReference type="NCBI Taxonomy" id="574655"/>
    <lineage>
        <taxon>Eukaryota</taxon>
        <taxon>Fungi</taxon>
        <taxon>Dikarya</taxon>
        <taxon>Ascomycota</taxon>
        <taxon>Pezizomycotina</taxon>
        <taxon>Dothideomycetes</taxon>
        <taxon>Dothideomycetidae</taxon>
        <taxon>Mycosphaerellales</taxon>
        <taxon>Teratosphaeriaceae</taxon>
        <taxon>Elasticomyces</taxon>
    </lineage>
</organism>
<feature type="region of interest" description="Disordered" evidence="1">
    <location>
        <begin position="219"/>
        <end position="239"/>
    </location>
</feature>
<feature type="region of interest" description="Disordered" evidence="1">
    <location>
        <begin position="1"/>
        <end position="112"/>
    </location>
</feature>
<accession>A0AAN7WP78</accession>
<feature type="region of interest" description="Disordered" evidence="1">
    <location>
        <begin position="410"/>
        <end position="435"/>
    </location>
</feature>
<evidence type="ECO:0000256" key="1">
    <source>
        <dbReference type="SAM" id="MobiDB-lite"/>
    </source>
</evidence>
<dbReference type="EMBL" id="JAVRQU010000004">
    <property type="protein sequence ID" value="KAK5704380.1"/>
    <property type="molecule type" value="Genomic_DNA"/>
</dbReference>
<name>A0AAN7WP78_9PEZI</name>
<protein>
    <submittedName>
        <fullName evidence="2">Uncharacterized protein</fullName>
    </submittedName>
</protein>
<gene>
    <name evidence="2" type="ORF">LTR97_003398</name>
</gene>